<dbReference type="OrthoDB" id="9801773at2"/>
<gene>
    <name evidence="2" type="ORF">EV200_103513</name>
    <name evidence="1" type="ORF">GCM10011413_27490</name>
</gene>
<proteinExistence type="predicted"/>
<reference evidence="1" key="4">
    <citation type="submission" date="2024-05" db="EMBL/GenBank/DDBJ databases">
        <authorList>
            <person name="Sun Q."/>
            <person name="Zhou Y."/>
        </authorList>
    </citation>
    <scope>NUCLEOTIDE SEQUENCE</scope>
    <source>
        <strain evidence="1">CGMCC 1.15644</strain>
    </source>
</reference>
<evidence type="ECO:0000313" key="3">
    <source>
        <dbReference type="Proteomes" id="UP000295684"/>
    </source>
</evidence>
<dbReference type="InterPro" id="IPR023393">
    <property type="entry name" value="START-like_dom_sf"/>
</dbReference>
<comment type="caution">
    <text evidence="2">The sequence shown here is derived from an EMBL/GenBank/DDBJ whole genome shotgun (WGS) entry which is preliminary data.</text>
</comment>
<dbReference type="Gene3D" id="3.30.530.20">
    <property type="match status" value="1"/>
</dbReference>
<dbReference type="EMBL" id="BMJO01000004">
    <property type="protein sequence ID" value="GGE59516.1"/>
    <property type="molecule type" value="Genomic_DNA"/>
</dbReference>
<evidence type="ECO:0000313" key="2">
    <source>
        <dbReference type="EMBL" id="TCO27179.1"/>
    </source>
</evidence>
<keyword evidence="4" id="KW-1185">Reference proteome</keyword>
<dbReference type="CDD" id="cd07820">
    <property type="entry name" value="SRPBCC_3"/>
    <property type="match status" value="1"/>
</dbReference>
<name>A0A4R2HF95_9SPHI</name>
<reference evidence="2 3" key="3">
    <citation type="submission" date="2019-03" db="EMBL/GenBank/DDBJ databases">
        <title>Genomic Encyclopedia of Type Strains, Phase IV (KMG-IV): sequencing the most valuable type-strain genomes for metagenomic binning, comparative biology and taxonomic classification.</title>
        <authorList>
            <person name="Goeker M."/>
        </authorList>
    </citation>
    <scope>NUCLEOTIDE SEQUENCE [LARGE SCALE GENOMIC DNA]</scope>
    <source>
        <strain evidence="2 3">DSM 103236</strain>
    </source>
</reference>
<organism evidence="2 3">
    <name type="scientific">Pedobacter psychrotolerans</name>
    <dbReference type="NCBI Taxonomy" id="1843235"/>
    <lineage>
        <taxon>Bacteria</taxon>
        <taxon>Pseudomonadati</taxon>
        <taxon>Bacteroidota</taxon>
        <taxon>Sphingobacteriia</taxon>
        <taxon>Sphingobacteriales</taxon>
        <taxon>Sphingobacteriaceae</taxon>
        <taxon>Pedobacter</taxon>
    </lineage>
</organism>
<evidence type="ECO:0000313" key="1">
    <source>
        <dbReference type="EMBL" id="GGE59516.1"/>
    </source>
</evidence>
<dbReference type="Proteomes" id="UP000295684">
    <property type="component" value="Unassembled WGS sequence"/>
</dbReference>
<sequence>MSVIRLKTQIAASLEKCFDLARSIDLHIQSMHSTQEKAVAGRTSGLIDLNETVTWRAKHFKVAFKMTIKITEMEYPNHFTDEMVTGPFSKLHHHHQFKSLCNKTEMTDVFEFVSPFGLLGRFVNWLFLKRYMQKLLLERNRMIKMEAERQ</sequence>
<accession>A0A4R2HF95</accession>
<dbReference type="EMBL" id="SLWO01000003">
    <property type="protein sequence ID" value="TCO27179.1"/>
    <property type="molecule type" value="Genomic_DNA"/>
</dbReference>
<protein>
    <recommendedName>
        <fullName evidence="5">Ligand-binding SRPBCC domain-containing protein</fullName>
    </recommendedName>
</protein>
<dbReference type="Proteomes" id="UP000622648">
    <property type="component" value="Unassembled WGS sequence"/>
</dbReference>
<dbReference type="SUPFAM" id="SSF55961">
    <property type="entry name" value="Bet v1-like"/>
    <property type="match status" value="1"/>
</dbReference>
<dbReference type="RefSeq" id="WP_132531789.1">
    <property type="nucleotide sequence ID" value="NZ_BMJO01000004.1"/>
</dbReference>
<evidence type="ECO:0000313" key="4">
    <source>
        <dbReference type="Proteomes" id="UP000622648"/>
    </source>
</evidence>
<reference evidence="4" key="2">
    <citation type="journal article" date="2019" name="Int. J. Syst. Evol. Microbiol.">
        <title>The Global Catalogue of Microorganisms (GCM) 10K type strain sequencing project: providing services to taxonomists for standard genome sequencing and annotation.</title>
        <authorList>
            <consortium name="The Broad Institute Genomics Platform"/>
            <consortium name="The Broad Institute Genome Sequencing Center for Infectious Disease"/>
            <person name="Wu L."/>
            <person name="Ma J."/>
        </authorList>
    </citation>
    <scope>NUCLEOTIDE SEQUENCE [LARGE SCALE GENOMIC DNA]</scope>
    <source>
        <strain evidence="4">CGMCC 1.15644</strain>
    </source>
</reference>
<dbReference type="AlphaFoldDB" id="A0A4R2HF95"/>
<evidence type="ECO:0008006" key="5">
    <source>
        <dbReference type="Google" id="ProtNLM"/>
    </source>
</evidence>
<reference evidence="1" key="1">
    <citation type="journal article" date="2014" name="Int. J. Syst. Evol. Microbiol.">
        <title>Complete genome of a new Firmicutes species belonging to the dominant human colonic microbiota ('Ruminococcus bicirculans') reveals two chromosomes and a selective capacity to utilize plant glucans.</title>
        <authorList>
            <consortium name="NISC Comparative Sequencing Program"/>
            <person name="Wegmann U."/>
            <person name="Louis P."/>
            <person name="Goesmann A."/>
            <person name="Henrissat B."/>
            <person name="Duncan S.H."/>
            <person name="Flint H.J."/>
        </authorList>
    </citation>
    <scope>NUCLEOTIDE SEQUENCE</scope>
    <source>
        <strain evidence="1">CGMCC 1.15644</strain>
    </source>
</reference>